<feature type="domain" description="Transposase-associated" evidence="2">
    <location>
        <begin position="7"/>
        <end position="75"/>
    </location>
</feature>
<feature type="compositionally biased region" description="Basic and acidic residues" evidence="1">
    <location>
        <begin position="281"/>
        <end position="295"/>
    </location>
</feature>
<feature type="compositionally biased region" description="Basic residues" evidence="1">
    <location>
        <begin position="506"/>
        <end position="522"/>
    </location>
</feature>
<evidence type="ECO:0000313" key="3">
    <source>
        <dbReference type="EMBL" id="KAK1397557.1"/>
    </source>
</evidence>
<feature type="compositionally biased region" description="Basic and acidic residues" evidence="1">
    <location>
        <begin position="257"/>
        <end position="271"/>
    </location>
</feature>
<feature type="region of interest" description="Disordered" evidence="1">
    <location>
        <begin position="340"/>
        <end position="433"/>
    </location>
</feature>
<name>A0AAD8J7V6_9APIA</name>
<protein>
    <recommendedName>
        <fullName evidence="2">Transposase-associated domain-containing protein</fullName>
    </recommendedName>
</protein>
<feature type="compositionally biased region" description="Basic and acidic residues" evidence="1">
    <location>
        <begin position="355"/>
        <end position="366"/>
    </location>
</feature>
<dbReference type="PANTHER" id="PTHR33144">
    <property type="entry name" value="OS10G0409366 PROTEIN-RELATED"/>
    <property type="match status" value="1"/>
</dbReference>
<feature type="region of interest" description="Disordered" evidence="1">
    <location>
        <begin position="232"/>
        <end position="313"/>
    </location>
</feature>
<dbReference type="PANTHER" id="PTHR33144:SF16">
    <property type="entry name" value="OS02G0129000 PROTEIN"/>
    <property type="match status" value="1"/>
</dbReference>
<keyword evidence="4" id="KW-1185">Reference proteome</keyword>
<dbReference type="EMBL" id="JAUIZM010000002">
    <property type="protein sequence ID" value="KAK1397557.1"/>
    <property type="molecule type" value="Genomic_DNA"/>
</dbReference>
<dbReference type="AlphaFoldDB" id="A0AAD8J7V6"/>
<feature type="compositionally biased region" description="Basic and acidic residues" evidence="1">
    <location>
        <begin position="232"/>
        <end position="247"/>
    </location>
</feature>
<sequence>MSDKGYTWLNLPKYTKDYTEGVDLFVKIAIAKFTDGNEIQCPCDKCENRFWRSPGTVRDHLICHGPCLTFVEWIYDVTSLKDSNIMDPDLDTELDTGFQDNFDEMLNVMYGKVGPNEDARRFYQLVEEEKQPLYPGLVELIEKHRALLDNNVKSKRPRSSPVITKEKMAEKRTFVTLQKINAEKKRKLKDRNDDKERRISTRKKLQFNDDVSTHEEELLGLADYIKRFESPDTKAEKAGEGLPDPKAKTVGAGLPDPKAKKASEELRDTKTKKAGAGLPDPKAKKASEELRDTKTKKAGAGLPDPKAKTVGEELGKCVEGQGCNDYEMKRNDNVAKNKAKLKELGLVPSKSAKSCQKDKGKCKETNDDASESEYVPDNNDVEAEQQSDREDDNVTSKRTKKVKRQRVEIGAGPRTRLQATKLPGSSEKKEATVGATSLPVEVNNAPVVSLKEKLNFLREGPGSMALYLELRDQEKQQIEKEIPRAESQTQHLQSQSDDAPVDAAPKRKRGKTKMNHVHNRGEKKRITLNYLKQPVADDSKLLSEFSNFLGTTIRQFVSLTCASWHQVPEKGLLLEYVQDKYIIPEDAVLWINKSMSDHFRSFKGRIKRDHYKPYSTDDERLAHRPEEEIAKKNQESQNKITETHTIGATSFAQVAHKLRLEKLEKLKNLKNLEKTAIDGDAESDVDCEDLAKVYDADVYVATR</sequence>
<evidence type="ECO:0000259" key="2">
    <source>
        <dbReference type="Pfam" id="PF13963"/>
    </source>
</evidence>
<feature type="compositionally biased region" description="Basic and acidic residues" evidence="1">
    <location>
        <begin position="386"/>
        <end position="395"/>
    </location>
</feature>
<proteinExistence type="predicted"/>
<reference evidence="3" key="1">
    <citation type="submission" date="2023-02" db="EMBL/GenBank/DDBJ databases">
        <title>Genome of toxic invasive species Heracleum sosnowskyi carries increased number of genes despite the absence of recent whole-genome duplications.</title>
        <authorList>
            <person name="Schelkunov M."/>
            <person name="Shtratnikova V."/>
            <person name="Makarenko M."/>
            <person name="Klepikova A."/>
            <person name="Omelchenko D."/>
            <person name="Novikova G."/>
            <person name="Obukhova E."/>
            <person name="Bogdanov V."/>
            <person name="Penin A."/>
            <person name="Logacheva M."/>
        </authorList>
    </citation>
    <scope>NUCLEOTIDE SEQUENCE</scope>
    <source>
        <strain evidence="3">Hsosn_3</strain>
        <tissue evidence="3">Leaf</tissue>
    </source>
</reference>
<reference evidence="3" key="2">
    <citation type="submission" date="2023-05" db="EMBL/GenBank/DDBJ databases">
        <authorList>
            <person name="Schelkunov M.I."/>
        </authorList>
    </citation>
    <scope>NUCLEOTIDE SEQUENCE</scope>
    <source>
        <strain evidence="3">Hsosn_3</strain>
        <tissue evidence="3">Leaf</tissue>
    </source>
</reference>
<accession>A0AAD8J7V6</accession>
<dbReference type="Pfam" id="PF13963">
    <property type="entry name" value="Transpos_assoc"/>
    <property type="match status" value="1"/>
</dbReference>
<dbReference type="InterPro" id="IPR029480">
    <property type="entry name" value="Transpos_assoc"/>
</dbReference>
<comment type="caution">
    <text evidence="3">The sequence shown here is derived from an EMBL/GenBank/DDBJ whole genome shotgun (WGS) entry which is preliminary data.</text>
</comment>
<feature type="compositionally biased region" description="Polar residues" evidence="1">
    <location>
        <begin position="486"/>
        <end position="497"/>
    </location>
</feature>
<organism evidence="3 4">
    <name type="scientific">Heracleum sosnowskyi</name>
    <dbReference type="NCBI Taxonomy" id="360622"/>
    <lineage>
        <taxon>Eukaryota</taxon>
        <taxon>Viridiplantae</taxon>
        <taxon>Streptophyta</taxon>
        <taxon>Embryophyta</taxon>
        <taxon>Tracheophyta</taxon>
        <taxon>Spermatophyta</taxon>
        <taxon>Magnoliopsida</taxon>
        <taxon>eudicotyledons</taxon>
        <taxon>Gunneridae</taxon>
        <taxon>Pentapetalae</taxon>
        <taxon>asterids</taxon>
        <taxon>campanulids</taxon>
        <taxon>Apiales</taxon>
        <taxon>Apiaceae</taxon>
        <taxon>Apioideae</taxon>
        <taxon>apioid superclade</taxon>
        <taxon>Tordylieae</taxon>
        <taxon>Tordyliinae</taxon>
        <taxon>Heracleum</taxon>
    </lineage>
</organism>
<gene>
    <name evidence="3" type="ORF">POM88_007420</name>
</gene>
<dbReference type="Proteomes" id="UP001237642">
    <property type="component" value="Unassembled WGS sequence"/>
</dbReference>
<feature type="region of interest" description="Disordered" evidence="1">
    <location>
        <begin position="482"/>
        <end position="522"/>
    </location>
</feature>
<evidence type="ECO:0000256" key="1">
    <source>
        <dbReference type="SAM" id="MobiDB-lite"/>
    </source>
</evidence>
<evidence type="ECO:0000313" key="4">
    <source>
        <dbReference type="Proteomes" id="UP001237642"/>
    </source>
</evidence>